<dbReference type="EMBL" id="LGKP01000040">
    <property type="protein sequence ID" value="KPL80211.1"/>
    <property type="molecule type" value="Genomic_DNA"/>
</dbReference>
<dbReference type="RefSeq" id="WP_054537094.1">
    <property type="nucleotide sequence ID" value="NZ_LGKP01000040.1"/>
</dbReference>
<gene>
    <name evidence="1" type="ORF">SE18_24450</name>
</gene>
<dbReference type="STRING" id="70996.SE18_24450"/>
<evidence type="ECO:0000313" key="2">
    <source>
        <dbReference type="Proteomes" id="UP000050277"/>
    </source>
</evidence>
<sequence>MYLLITTYGSEKMIERAATLDEVMRFYRDSSASPGDLIVAKELILTFVEPADPVECPHDGQDGKPVCGDCGQLLH</sequence>
<protein>
    <submittedName>
        <fullName evidence="1">Uncharacterized protein</fullName>
    </submittedName>
</protein>
<dbReference type="AlphaFoldDB" id="A0A0P6XWY6"/>
<dbReference type="Proteomes" id="UP000050277">
    <property type="component" value="Unassembled WGS sequence"/>
</dbReference>
<keyword evidence="2" id="KW-1185">Reference proteome</keyword>
<proteinExistence type="predicted"/>
<organism evidence="1 2">
    <name type="scientific">Herpetosiphon geysericola</name>
    <dbReference type="NCBI Taxonomy" id="70996"/>
    <lineage>
        <taxon>Bacteria</taxon>
        <taxon>Bacillati</taxon>
        <taxon>Chloroflexota</taxon>
        <taxon>Chloroflexia</taxon>
        <taxon>Herpetosiphonales</taxon>
        <taxon>Herpetosiphonaceae</taxon>
        <taxon>Herpetosiphon</taxon>
    </lineage>
</organism>
<accession>A0A0P6XWY6</accession>
<evidence type="ECO:0000313" key="1">
    <source>
        <dbReference type="EMBL" id="KPL80211.1"/>
    </source>
</evidence>
<comment type="caution">
    <text evidence="1">The sequence shown here is derived from an EMBL/GenBank/DDBJ whole genome shotgun (WGS) entry which is preliminary data.</text>
</comment>
<name>A0A0P6XWY6_9CHLR</name>
<reference evidence="1 2" key="1">
    <citation type="submission" date="2015-07" db="EMBL/GenBank/DDBJ databases">
        <title>Whole genome sequence of Herpetosiphon geysericola DSM 7119.</title>
        <authorList>
            <person name="Hemp J."/>
            <person name="Ward L.M."/>
            <person name="Pace L.A."/>
            <person name="Fischer W.W."/>
        </authorList>
    </citation>
    <scope>NUCLEOTIDE SEQUENCE [LARGE SCALE GENOMIC DNA]</scope>
    <source>
        <strain evidence="1 2">DSM 7119</strain>
    </source>
</reference>